<gene>
    <name evidence="2" type="ORF">BGW38_003788</name>
</gene>
<evidence type="ECO:0000313" key="2">
    <source>
        <dbReference type="EMBL" id="KAF9579806.1"/>
    </source>
</evidence>
<feature type="region of interest" description="Disordered" evidence="1">
    <location>
        <begin position="129"/>
        <end position="176"/>
    </location>
</feature>
<evidence type="ECO:0000313" key="3">
    <source>
        <dbReference type="Proteomes" id="UP000780801"/>
    </source>
</evidence>
<protein>
    <submittedName>
        <fullName evidence="2">Uncharacterized protein</fullName>
    </submittedName>
</protein>
<dbReference type="AlphaFoldDB" id="A0A9P6KCG8"/>
<dbReference type="Proteomes" id="UP000780801">
    <property type="component" value="Unassembled WGS sequence"/>
</dbReference>
<reference evidence="2" key="1">
    <citation type="journal article" date="2020" name="Fungal Divers.">
        <title>Resolving the Mortierellaceae phylogeny through synthesis of multi-gene phylogenetics and phylogenomics.</title>
        <authorList>
            <person name="Vandepol N."/>
            <person name="Liber J."/>
            <person name="Desiro A."/>
            <person name="Na H."/>
            <person name="Kennedy M."/>
            <person name="Barry K."/>
            <person name="Grigoriev I.V."/>
            <person name="Miller A.N."/>
            <person name="O'Donnell K."/>
            <person name="Stajich J.E."/>
            <person name="Bonito G."/>
        </authorList>
    </citation>
    <scope>NUCLEOTIDE SEQUENCE</scope>
    <source>
        <strain evidence="2">KOD1015</strain>
    </source>
</reference>
<feature type="compositionally biased region" description="Low complexity" evidence="1">
    <location>
        <begin position="131"/>
        <end position="155"/>
    </location>
</feature>
<organism evidence="2 3">
    <name type="scientific">Lunasporangiospora selenospora</name>
    <dbReference type="NCBI Taxonomy" id="979761"/>
    <lineage>
        <taxon>Eukaryota</taxon>
        <taxon>Fungi</taxon>
        <taxon>Fungi incertae sedis</taxon>
        <taxon>Mucoromycota</taxon>
        <taxon>Mortierellomycotina</taxon>
        <taxon>Mortierellomycetes</taxon>
        <taxon>Mortierellales</taxon>
        <taxon>Mortierellaceae</taxon>
        <taxon>Lunasporangiospora</taxon>
    </lineage>
</organism>
<comment type="caution">
    <text evidence="2">The sequence shown here is derived from an EMBL/GenBank/DDBJ whole genome shotgun (WGS) entry which is preliminary data.</text>
</comment>
<sequence length="513" mass="58629">MSDEFENRFKQTLRLPVPPTPAHFSKQFAFASKQEAGSMYCRLFQRAQRSDNTKSKGEKMQALWEDRKHRDAFDSYWSTKQGKYKKSMNTIDSTLAVRTRSMVAGMMGGVAKSVGQSVVSLNAPQQANLRDSVSSTKTEVTETTDSTSSYFYQSEQESESEDDSKRQRKRLRKEPTRWDGSGSFDLTVNKRWIHDGNDMSSPLLGYAELYLEVGTDCPDRPAKVAMNRIFFLESNTTLAAHLSTAGSFLFIPVPHPHLAPQDVMDIYDISGAFREKDSILVQDYIFSEWAKNRPPSDLLRRLVTNYAQVEALWTRPNDQNEDTYLHDYFMPIFNCLQHPGFTRHLTSTFRPSLIRSRAFDPANLGIKSDLHLVTKGTHVFVCEGKKPVVSSKFDFEKIALEMKDSIDDAITNGKRLERVFGCQVKGDQGELFSMDLQAESIYLMRPIGSFVRPKNHTDMLHVLLTNLPILQWLSQELQISFNTLDKDAHDLKAWIRPSFELPRCWSPQLASQK</sequence>
<name>A0A9P6KCG8_9FUNG</name>
<dbReference type="OrthoDB" id="2406323at2759"/>
<proteinExistence type="predicted"/>
<keyword evidence="3" id="KW-1185">Reference proteome</keyword>
<dbReference type="EMBL" id="JAABOA010002481">
    <property type="protein sequence ID" value="KAF9579806.1"/>
    <property type="molecule type" value="Genomic_DNA"/>
</dbReference>
<accession>A0A9P6KCG8</accession>
<evidence type="ECO:0000256" key="1">
    <source>
        <dbReference type="SAM" id="MobiDB-lite"/>
    </source>
</evidence>